<dbReference type="RefSeq" id="XP_075104533.1">
    <property type="nucleotide sequence ID" value="XM_075248432.1"/>
</dbReference>
<gene>
    <name evidence="2" type="primary">LOC142178585</name>
</gene>
<reference evidence="1" key="1">
    <citation type="journal article" date="2014" name="Nat. Commun.">
        <title>The tobacco genome sequence and its comparison with those of tomato and potato.</title>
        <authorList>
            <person name="Sierro N."/>
            <person name="Battey J.N."/>
            <person name="Ouadi S."/>
            <person name="Bakaher N."/>
            <person name="Bovet L."/>
            <person name="Willig A."/>
            <person name="Goepfert S."/>
            <person name="Peitsch M.C."/>
            <person name="Ivanov N.V."/>
        </authorList>
    </citation>
    <scope>NUCLEOTIDE SEQUENCE [LARGE SCALE GENOMIC DNA]</scope>
</reference>
<reference evidence="2" key="2">
    <citation type="submission" date="2025-08" db="UniProtKB">
        <authorList>
            <consortium name="RefSeq"/>
        </authorList>
    </citation>
    <scope>IDENTIFICATION</scope>
    <source>
        <tissue evidence="2">Leaf</tissue>
    </source>
</reference>
<name>A0AC58U4X5_TOBAC</name>
<accession>A0AC58U4X5</accession>
<evidence type="ECO:0000313" key="1">
    <source>
        <dbReference type="Proteomes" id="UP000790787"/>
    </source>
</evidence>
<evidence type="ECO:0000313" key="2">
    <source>
        <dbReference type="RefSeq" id="XP_075104533.1"/>
    </source>
</evidence>
<protein>
    <submittedName>
        <fullName evidence="2">Uncharacterized protein LOC142178585</fullName>
    </submittedName>
</protein>
<organism evidence="1 2">
    <name type="scientific">Nicotiana tabacum</name>
    <name type="common">Common tobacco</name>
    <dbReference type="NCBI Taxonomy" id="4097"/>
    <lineage>
        <taxon>Eukaryota</taxon>
        <taxon>Viridiplantae</taxon>
        <taxon>Streptophyta</taxon>
        <taxon>Embryophyta</taxon>
        <taxon>Tracheophyta</taxon>
        <taxon>Spermatophyta</taxon>
        <taxon>Magnoliopsida</taxon>
        <taxon>eudicotyledons</taxon>
        <taxon>Gunneridae</taxon>
        <taxon>Pentapetalae</taxon>
        <taxon>asterids</taxon>
        <taxon>lamiids</taxon>
        <taxon>Solanales</taxon>
        <taxon>Solanaceae</taxon>
        <taxon>Nicotianoideae</taxon>
        <taxon>Nicotianeae</taxon>
        <taxon>Nicotiana</taxon>
    </lineage>
</organism>
<proteinExistence type="predicted"/>
<sequence length="584" mass="67074">MSLFVVCGIKLFVKKQPIFAPHISVYTNTDIVSELNENLTPEQYKQLGDTCFGNFLQIKRCEVQHQLFRCFMALQLEGSTDNVPNQIIETYFGGVNLIKKKNLMECFADKNWGHDNDGDALKIVVLYFIHSFIFSSEKNNTTIPRLHFDLVESERYSEYPWGLKAFESLIKSISKKMDAQKKYYRIAGMPLAIWRTTGNQRNFAYLMNDMFNNKGNMIVYKDIHPTDIELAVIQIPPVGVVVENSPTPTPPVGVVVENSPTPTHSNKSAEDSDDFSPTHDLQCKMKHATSLADSKNDEVSSLRKDLNLFKEYVVCEFKSLRSLINDNFKMLSDHLQDNQQKESSHQRNETTGSRDDGIEMPYDSNLQDISKGHRQTDTVVGDNVENTVVNALCVESRVEGNTTSEVSCNIPPIGQEGISTDYCVSQFELDDKFLPSQIPETRIVIHNNAKKVESNPVPSHRNQRPSRWYSMSYESNFDSAGIQEYDKWVRDGLLARHEQKSNLEDHYKKNKSTLHIPLDFGVDQVNSKNWFYLLSFDGKLWDGNHIDVIFYYLRKKGKYNQTSNFKYTIVDCIFKTRIAEIFDR</sequence>
<dbReference type="Proteomes" id="UP000790787">
    <property type="component" value="Chromosome 3"/>
</dbReference>
<keyword evidence="1" id="KW-1185">Reference proteome</keyword>